<dbReference type="InterPro" id="IPR052624">
    <property type="entry name" value="CRIM1"/>
</dbReference>
<organism evidence="6">
    <name type="scientific">Cacopsylla melanoneura</name>
    <dbReference type="NCBI Taxonomy" id="428564"/>
    <lineage>
        <taxon>Eukaryota</taxon>
        <taxon>Metazoa</taxon>
        <taxon>Ecdysozoa</taxon>
        <taxon>Arthropoda</taxon>
        <taxon>Hexapoda</taxon>
        <taxon>Insecta</taxon>
        <taxon>Pterygota</taxon>
        <taxon>Neoptera</taxon>
        <taxon>Paraneoptera</taxon>
        <taxon>Hemiptera</taxon>
        <taxon>Sternorrhyncha</taxon>
        <taxon>Psylloidea</taxon>
        <taxon>Psyllidae</taxon>
        <taxon>Psyllinae</taxon>
        <taxon>Cacopsylla</taxon>
    </lineage>
</organism>
<evidence type="ECO:0000256" key="2">
    <source>
        <dbReference type="SAM" id="Phobius"/>
    </source>
</evidence>
<proteinExistence type="predicted"/>
<dbReference type="Pfam" id="PF00093">
    <property type="entry name" value="VWC"/>
    <property type="match status" value="2"/>
</dbReference>
<dbReference type="AlphaFoldDB" id="A0A8D8QZX6"/>
<evidence type="ECO:0000259" key="4">
    <source>
        <dbReference type="PROSITE" id="PS50184"/>
    </source>
</evidence>
<keyword evidence="2" id="KW-1133">Transmembrane helix</keyword>
<feature type="domain" description="VWFC" evidence="4">
    <location>
        <begin position="511"/>
        <end position="570"/>
    </location>
</feature>
<evidence type="ECO:0000259" key="5">
    <source>
        <dbReference type="PROSITE" id="PS51252"/>
    </source>
</evidence>
<dbReference type="Pfam" id="PF23334">
    <property type="entry name" value="VWC2L_2nd"/>
    <property type="match status" value="2"/>
</dbReference>
<feature type="region of interest" description="Disordered" evidence="1">
    <location>
        <begin position="788"/>
        <end position="808"/>
    </location>
</feature>
<dbReference type="PROSITE" id="PS50184">
    <property type="entry name" value="VWFC_2"/>
    <property type="match status" value="5"/>
</dbReference>
<dbReference type="PANTHER" id="PTHR46439">
    <property type="entry name" value="CYSTEINE-RICH MOTOR NEURON 1 PROTEIN"/>
    <property type="match status" value="1"/>
</dbReference>
<feature type="domain" description="VWFC" evidence="4">
    <location>
        <begin position="163"/>
        <end position="221"/>
    </location>
</feature>
<dbReference type="SMART" id="SM00214">
    <property type="entry name" value="VWC"/>
    <property type="match status" value="6"/>
</dbReference>
<dbReference type="Gene3D" id="2.10.22.10">
    <property type="entry name" value="Antistasin, domain 1"/>
    <property type="match status" value="4"/>
</dbReference>
<dbReference type="EMBL" id="HBUF01110955">
    <property type="protein sequence ID" value="CAG6640229.1"/>
    <property type="molecule type" value="Transcribed_RNA"/>
</dbReference>
<reference evidence="6" key="1">
    <citation type="submission" date="2021-05" db="EMBL/GenBank/DDBJ databases">
        <authorList>
            <person name="Alioto T."/>
            <person name="Alioto T."/>
            <person name="Gomez Garrido J."/>
        </authorList>
    </citation>
    <scope>NUCLEOTIDE SEQUENCE</scope>
</reference>
<feature type="domain" description="Antistasin-like" evidence="5">
    <location>
        <begin position="315"/>
        <end position="341"/>
    </location>
</feature>
<feature type="domain" description="VWFC" evidence="4">
    <location>
        <begin position="656"/>
        <end position="712"/>
    </location>
</feature>
<protein>
    <submittedName>
        <fullName evidence="6">Cysteine-rich motor neuron 1 protein</fullName>
    </submittedName>
</protein>
<evidence type="ECO:0000256" key="1">
    <source>
        <dbReference type="SAM" id="MobiDB-lite"/>
    </source>
</evidence>
<name>A0A8D8QZX6_9HEMI</name>
<keyword evidence="2" id="KW-0472">Membrane</keyword>
<dbReference type="GO" id="GO:0004867">
    <property type="term" value="F:serine-type endopeptidase inhibitor activity"/>
    <property type="evidence" value="ECO:0007669"/>
    <property type="project" value="InterPro"/>
</dbReference>
<dbReference type="InterPro" id="IPR001007">
    <property type="entry name" value="VWF_dom"/>
</dbReference>
<feature type="domain" description="VWFC" evidence="4">
    <location>
        <begin position="245"/>
        <end position="303"/>
    </location>
</feature>
<dbReference type="PROSITE" id="PS01208">
    <property type="entry name" value="VWFC_1"/>
    <property type="match status" value="5"/>
</dbReference>
<evidence type="ECO:0000256" key="3">
    <source>
        <dbReference type="SAM" id="SignalP"/>
    </source>
</evidence>
<sequence>MMFLVITLWIFLCQALALTDTNCTGVECDTPSPSCPSDSTLHDGNCTCDTSLCKAPPICYDHQQLVLVKSSSKRPGDCCDVYECLTKPDVNCSTVQCPQQPDQCPGDSYQLPTSWHVGDCCGKALGCQCLPSCAPPSCGPDEEIRVVRVGTGTPGSCCPIYECIAKGLTESCVNGTTWSADCEDCQCERGIKFCKPVQCPGLPDPCIKAHRPPGQCCPVCLGEIKEESTSPQPPSDLPLGGEEYASCLLENGTLLHVGDTYFKDPCTNCTCLPGGLEQCTASMCEVPCLNPVQVQGECCPLCDGSVPLLVDQTHCPLLSNCRLKCKRGFVKTEHGCITCQCQDEECLLDCEHGYRKDTNGNDLCECAPPPTFTPTTCPPLEECDKKCPHGLKRKNGCEICRCANCPSMNQCEKQCAHGYARDDTGCHMCKCKPSDSTSNSACYTEDGSWRDDSEIWRDGCRECHCIDGREMCTLISCPVLTCDHPVRANATQCCAYCPDTPFSSSHPAAPAVCMDFHGELKREGQHWTLNPCTDCTCREGKVLCYSQQCPPAACSNPLPPEPGSCCPRCNDSDSGDIPELIISKENGVTDCGDRKTGSSWRESACVSCRCELGHKICYQQECPASETTCVRAVQPKHACCPTCLDSLLPKVAEKSSGCRVGNVTYQELQEWRIDSCTSCVCRDGAHQCTQHICSVSCAKPVSVPNKCCPVCLDNPLPPSDPGSQESATNRQIRESLYILLLVLFAVSTMFALYACRQMRARRNRLHLQEYGCPPPQYQYKYIPTYEGPQARPLSPSTDEKEKLALEPV</sequence>
<feature type="compositionally biased region" description="Basic and acidic residues" evidence="1">
    <location>
        <begin position="797"/>
        <end position="808"/>
    </location>
</feature>
<accession>A0A8D8QZX6</accession>
<feature type="signal peptide" evidence="3">
    <location>
        <begin position="1"/>
        <end position="17"/>
    </location>
</feature>
<dbReference type="Pfam" id="PF02822">
    <property type="entry name" value="Antistasin"/>
    <property type="match status" value="3"/>
</dbReference>
<feature type="transmembrane region" description="Helical" evidence="2">
    <location>
        <begin position="736"/>
        <end position="755"/>
    </location>
</feature>
<feature type="domain" description="Antistasin-like" evidence="5">
    <location>
        <begin position="341"/>
        <end position="366"/>
    </location>
</feature>
<feature type="chain" id="PRO_5034441258" evidence="3">
    <location>
        <begin position="18"/>
        <end position="808"/>
    </location>
</feature>
<feature type="domain" description="VWFC" evidence="4">
    <location>
        <begin position="440"/>
        <end position="498"/>
    </location>
</feature>
<dbReference type="GO" id="GO:0005886">
    <property type="term" value="C:plasma membrane"/>
    <property type="evidence" value="ECO:0007669"/>
    <property type="project" value="TreeGrafter"/>
</dbReference>
<evidence type="ECO:0000313" key="6">
    <source>
        <dbReference type="EMBL" id="CAG6640229.1"/>
    </source>
</evidence>
<keyword evidence="3" id="KW-0732">Signal</keyword>
<dbReference type="SUPFAM" id="SSF57603">
    <property type="entry name" value="FnI-like domain"/>
    <property type="match status" value="6"/>
</dbReference>
<dbReference type="PANTHER" id="PTHR46439:SF1">
    <property type="entry name" value="CYSTEINE-RICH MOTOR NEURON 1 PROTEIN"/>
    <property type="match status" value="1"/>
</dbReference>
<dbReference type="Gene3D" id="6.20.200.20">
    <property type="match status" value="6"/>
</dbReference>
<feature type="domain" description="Antistasin-like" evidence="5">
    <location>
        <begin position="405"/>
        <end position="431"/>
    </location>
</feature>
<keyword evidence="2" id="KW-0812">Transmembrane</keyword>
<dbReference type="InterPro" id="IPR004094">
    <property type="entry name" value="Antistasin-like"/>
</dbReference>
<dbReference type="PROSITE" id="PS51252">
    <property type="entry name" value="ANTISTASIN"/>
    <property type="match status" value="3"/>
</dbReference>